<evidence type="ECO:0000256" key="5">
    <source>
        <dbReference type="ARBA" id="ARBA00023163"/>
    </source>
</evidence>
<keyword evidence="2" id="KW-0862">Zinc</keyword>
<feature type="region of interest" description="Disordered" evidence="7">
    <location>
        <begin position="279"/>
        <end position="342"/>
    </location>
</feature>
<protein>
    <submittedName>
        <fullName evidence="8">Sequence-specific DNA binding RNA polymerase II transcription factor</fullName>
    </submittedName>
</protein>
<dbReference type="Proteomes" id="UP000249619">
    <property type="component" value="Unassembled WGS sequence"/>
</dbReference>
<reference evidence="9" key="1">
    <citation type="submission" date="2018-05" db="EMBL/GenBank/DDBJ databases">
        <title>Draft genome sequence of Stemphylium lycopersici strain CIDEFI 213.</title>
        <authorList>
            <person name="Medina R."/>
            <person name="Franco M.E.E."/>
            <person name="Lucentini C.G."/>
            <person name="Saparrat M.C.N."/>
            <person name="Balatti P.A."/>
        </authorList>
    </citation>
    <scope>NUCLEOTIDE SEQUENCE [LARGE SCALE GENOMIC DNA]</scope>
    <source>
        <strain evidence="9">CIDEFI 213</strain>
    </source>
</reference>
<accession>A0A364N0B6</accession>
<evidence type="ECO:0000256" key="6">
    <source>
        <dbReference type="ARBA" id="ARBA00023242"/>
    </source>
</evidence>
<keyword evidence="6" id="KW-0539">Nucleus</keyword>
<keyword evidence="1" id="KW-0479">Metal-binding</keyword>
<feature type="region of interest" description="Disordered" evidence="7">
    <location>
        <begin position="217"/>
        <end position="239"/>
    </location>
</feature>
<evidence type="ECO:0000256" key="4">
    <source>
        <dbReference type="ARBA" id="ARBA00023125"/>
    </source>
</evidence>
<evidence type="ECO:0000256" key="2">
    <source>
        <dbReference type="ARBA" id="ARBA00022833"/>
    </source>
</evidence>
<dbReference type="AlphaFoldDB" id="A0A364N0B6"/>
<comment type="caution">
    <text evidence="8">The sequence shown here is derived from an EMBL/GenBank/DDBJ whole genome shotgun (WGS) entry which is preliminary data.</text>
</comment>
<feature type="region of interest" description="Disordered" evidence="7">
    <location>
        <begin position="548"/>
        <end position="590"/>
    </location>
</feature>
<proteinExistence type="predicted"/>
<feature type="compositionally biased region" description="Polar residues" evidence="7">
    <location>
        <begin position="230"/>
        <end position="239"/>
    </location>
</feature>
<name>A0A364N0B6_STELY</name>
<dbReference type="GO" id="GO:0046872">
    <property type="term" value="F:metal ion binding"/>
    <property type="evidence" value="ECO:0007669"/>
    <property type="project" value="UniProtKB-KW"/>
</dbReference>
<organism evidence="8 9">
    <name type="scientific">Stemphylium lycopersici</name>
    <name type="common">Tomato gray leaf spot disease fungus</name>
    <name type="synonym">Thyrospora lycopersici</name>
    <dbReference type="NCBI Taxonomy" id="183478"/>
    <lineage>
        <taxon>Eukaryota</taxon>
        <taxon>Fungi</taxon>
        <taxon>Dikarya</taxon>
        <taxon>Ascomycota</taxon>
        <taxon>Pezizomycotina</taxon>
        <taxon>Dothideomycetes</taxon>
        <taxon>Pleosporomycetidae</taxon>
        <taxon>Pleosporales</taxon>
        <taxon>Pleosporineae</taxon>
        <taxon>Pleosporaceae</taxon>
        <taxon>Stemphylium</taxon>
    </lineage>
</organism>
<keyword evidence="3" id="KW-0805">Transcription regulation</keyword>
<gene>
    <name evidence="8" type="ORF">DDE83_005936</name>
</gene>
<keyword evidence="4" id="KW-0238">DNA-binding</keyword>
<feature type="compositionally biased region" description="Basic and acidic residues" evidence="7">
    <location>
        <begin position="711"/>
        <end position="733"/>
    </location>
</feature>
<dbReference type="InterPro" id="IPR050335">
    <property type="entry name" value="ERT1_acuK_gluconeogen_tf"/>
</dbReference>
<dbReference type="PANTHER" id="PTHR47659">
    <property type="entry name" value="ZN(II)2CYS6 TRANSCRIPTION FACTOR (EUROFUNG)-RELATED"/>
    <property type="match status" value="1"/>
</dbReference>
<feature type="compositionally biased region" description="Low complexity" evidence="7">
    <location>
        <begin position="641"/>
        <end position="659"/>
    </location>
</feature>
<evidence type="ECO:0000256" key="7">
    <source>
        <dbReference type="SAM" id="MobiDB-lite"/>
    </source>
</evidence>
<dbReference type="OrthoDB" id="5575144at2759"/>
<dbReference type="STRING" id="183478.A0A364N0B6"/>
<evidence type="ECO:0000313" key="8">
    <source>
        <dbReference type="EMBL" id="RAR08529.1"/>
    </source>
</evidence>
<dbReference type="PANTHER" id="PTHR47659:SF4">
    <property type="entry name" value="ZN(II)2CYS6 TRANSCRIPTION FACTOR (EUROFUNG)"/>
    <property type="match status" value="1"/>
</dbReference>
<evidence type="ECO:0000256" key="1">
    <source>
        <dbReference type="ARBA" id="ARBA00022723"/>
    </source>
</evidence>
<evidence type="ECO:0000313" key="9">
    <source>
        <dbReference type="Proteomes" id="UP000249619"/>
    </source>
</evidence>
<sequence>MSKNHQPNEGSMSSSPRRILPCSRCPELSVAPVSWEARHARLDRDLSKDLPPSIASPTSLYPESSCFADREAASNSALLFIPAALPHACAPAACAASERTVVKLCRAWFYPVRPHSSPRHSGGLLKLKTAWPNSGRNSVLTGLRIRATHPRPCQNLIPHLVDQPSLLNLRASPTPNPWAHPKDRIASFNRLPHNPFMILVLHRLHMFSLRDHFTPESPSTEAKLYPTNPGIRSSTRPMDMSSKTIMDTATSMLTCLRTLEFNIQAQWSVALLLSYNDDTTPDPEQQDTCKDVQHKKRGRPRLRDDREFTRTEEGRAPSQLLGAPPQSEALTHQPTYSGTHLYRGADSPALGSIAQQRELPNANPHLAASASRDAAGNVAEYASGVLPLPYNPGPNMAYQRLPVAYLNLDLMIQKTNQAFTDLISFLGDVRGKHLGELLEARQNDSLQRLRNELRDERDEREPAYMAPITPIGQDPMRAVMDAVADQDIDHFTQGFTNRPIYLSFRIPGVGQYQSLQVQIRLAKTSLYFVTLVVTSPPRLTAPTLLTQQLAPPTPSNASQTMSAPSNTAASHITPHQSRRQSTTSSAPNSPYFNFSAVRTSLPMISPSSYSGSPSYGYSPTAGAEAGYFPTYQPPPQPNTGSAYPSPYASSSRPPTSASESLREINRPARLEGLQLPPIRTGPPPLGSPLLIETSGALDRVRPRDSPPSGSEQRRPESPDVGKRRRLNIHEVLE</sequence>
<feature type="compositionally biased region" description="Basic and acidic residues" evidence="7">
    <location>
        <begin position="301"/>
        <end position="315"/>
    </location>
</feature>
<keyword evidence="9" id="KW-1185">Reference proteome</keyword>
<feature type="compositionally biased region" description="Basic and acidic residues" evidence="7">
    <location>
        <begin position="660"/>
        <end position="669"/>
    </location>
</feature>
<dbReference type="EMBL" id="QGDH01000085">
    <property type="protein sequence ID" value="RAR08529.1"/>
    <property type="molecule type" value="Genomic_DNA"/>
</dbReference>
<feature type="compositionally biased region" description="Polar residues" evidence="7">
    <location>
        <begin position="555"/>
        <end position="590"/>
    </location>
</feature>
<evidence type="ECO:0000256" key="3">
    <source>
        <dbReference type="ARBA" id="ARBA00023015"/>
    </source>
</evidence>
<keyword evidence="5" id="KW-0804">Transcription</keyword>
<feature type="region of interest" description="Disordered" evidence="7">
    <location>
        <begin position="626"/>
        <end position="733"/>
    </location>
</feature>
<dbReference type="GO" id="GO:0003677">
    <property type="term" value="F:DNA binding"/>
    <property type="evidence" value="ECO:0007669"/>
    <property type="project" value="UniProtKB-KW"/>
</dbReference>
<feature type="compositionally biased region" description="Polar residues" evidence="7">
    <location>
        <begin position="328"/>
        <end position="338"/>
    </location>
</feature>